<dbReference type="Ensembl" id="ENSSPAT00000020357.1">
    <property type="protein sequence ID" value="ENSSPAP00000020053.1"/>
    <property type="gene ID" value="ENSSPAG00000015129.1"/>
</dbReference>
<feature type="compositionally biased region" description="Polar residues" evidence="2">
    <location>
        <begin position="62"/>
        <end position="82"/>
    </location>
</feature>
<dbReference type="STRING" id="144197.ENSSPAP00000020053"/>
<dbReference type="GO" id="GO:2001236">
    <property type="term" value="P:regulation of extrinsic apoptotic signaling pathway"/>
    <property type="evidence" value="ECO:0007669"/>
    <property type="project" value="TreeGrafter"/>
</dbReference>
<dbReference type="OrthoDB" id="9948726at2759"/>
<organism evidence="3">
    <name type="scientific">Stegastes partitus</name>
    <name type="common">bicolor damselfish</name>
    <dbReference type="NCBI Taxonomy" id="144197"/>
    <lineage>
        <taxon>Eukaryota</taxon>
        <taxon>Metazoa</taxon>
        <taxon>Chordata</taxon>
        <taxon>Craniata</taxon>
        <taxon>Vertebrata</taxon>
        <taxon>Euteleostomi</taxon>
        <taxon>Actinopterygii</taxon>
        <taxon>Neopterygii</taxon>
        <taxon>Teleostei</taxon>
        <taxon>Neoteleostei</taxon>
        <taxon>Acanthomorphata</taxon>
        <taxon>Ovalentaria</taxon>
        <taxon>Pomacentridae</taxon>
        <taxon>Stegastes</taxon>
    </lineage>
</organism>
<sequence>MANGHVEIHDLFSNHHGGTSPTDCDLKSTSDPGSMDGTAEFRLMMAYAKRRRPQQEEDSHVQDNGSTDANGTTPSQTPVQTETEVKTKKKKKKGWKRLSSILKCVKPQTDDKEPQQTPPSNATNRCMDPPADESLMIDSIEPAEVKKKDQLEEAVSRLTEIADEIPFTPPELETDSEEGEVEKMIGLLLRETGDKWNEKELKDANIAAELFWDYSFFKNLINALLMRMGLRSADPDALGPQASPKTQIAVTCEVTTRLTAVNTLPTNRLLSHGARYLQDYYSTWAQQQGGYEAAFEGDEDEVE</sequence>
<proteinExistence type="predicted"/>
<accession>A0A3B5AF07</accession>
<evidence type="ECO:0000313" key="3">
    <source>
        <dbReference type="Ensembl" id="ENSSPAP00000020053.1"/>
    </source>
</evidence>
<protein>
    <submittedName>
        <fullName evidence="3">Uncharacterized LOC103364099</fullName>
    </submittedName>
    <submittedName>
        <fullName evidence="5">Uncharacterized protein LOC103364099</fullName>
    </submittedName>
</protein>
<feature type="compositionally biased region" description="Polar residues" evidence="2">
    <location>
        <begin position="16"/>
        <end position="32"/>
    </location>
</feature>
<feature type="compositionally biased region" description="Basic and acidic residues" evidence="2">
    <location>
        <begin position="1"/>
        <end position="13"/>
    </location>
</feature>
<dbReference type="PANTHER" id="PTHR14965">
    <property type="entry name" value="SI:CH73-248E21.1"/>
    <property type="match status" value="1"/>
</dbReference>
<keyword evidence="4" id="KW-1185">Reference proteome</keyword>
<evidence type="ECO:0000313" key="4">
    <source>
        <dbReference type="Proteomes" id="UP000694891"/>
    </source>
</evidence>
<reference evidence="3" key="1">
    <citation type="submission" date="2023-09" db="UniProtKB">
        <authorList>
            <consortium name="Ensembl"/>
        </authorList>
    </citation>
    <scope>IDENTIFICATION</scope>
</reference>
<evidence type="ECO:0000256" key="1">
    <source>
        <dbReference type="ARBA" id="ARBA00022703"/>
    </source>
</evidence>
<dbReference type="GO" id="GO:0006915">
    <property type="term" value="P:apoptotic process"/>
    <property type="evidence" value="ECO:0007669"/>
    <property type="project" value="UniProtKB-KW"/>
</dbReference>
<dbReference type="GeneID" id="103364099"/>
<evidence type="ECO:0000313" key="5">
    <source>
        <dbReference type="RefSeq" id="XP_008289330.1"/>
    </source>
</evidence>
<gene>
    <name evidence="5" type="primary">LOC103364099</name>
</gene>
<dbReference type="AlphaFoldDB" id="A0A3B5AF07"/>
<keyword evidence="1" id="KW-0053">Apoptosis</keyword>
<feature type="compositionally biased region" description="Basic residues" evidence="2">
    <location>
        <begin position="87"/>
        <end position="96"/>
    </location>
</feature>
<dbReference type="RefSeq" id="XP_008289330.1">
    <property type="nucleotide sequence ID" value="XM_008291108.1"/>
</dbReference>
<reference evidence="5" key="2">
    <citation type="submission" date="2025-04" db="UniProtKB">
        <authorList>
            <consortium name="RefSeq"/>
        </authorList>
    </citation>
    <scope>IDENTIFICATION</scope>
</reference>
<dbReference type="Proteomes" id="UP000694891">
    <property type="component" value="Unplaced"/>
</dbReference>
<evidence type="ECO:0000256" key="2">
    <source>
        <dbReference type="SAM" id="MobiDB-lite"/>
    </source>
</evidence>
<dbReference type="GeneTree" id="ENSGT00910000145367"/>
<name>A0A3B5AF07_9TELE</name>
<dbReference type="PANTHER" id="PTHR14965:SF1">
    <property type="entry name" value="APOPTOSIS FACILITATOR BCL-2-LIKE PROTEIN 14"/>
    <property type="match status" value="1"/>
</dbReference>
<feature type="region of interest" description="Disordered" evidence="2">
    <location>
        <begin position="1"/>
        <end position="128"/>
    </location>
</feature>